<comment type="caution">
    <text evidence="4">The sequence shown here is derived from an EMBL/GenBank/DDBJ whole genome shotgun (WGS) entry which is preliminary data.</text>
</comment>
<evidence type="ECO:0000259" key="3">
    <source>
        <dbReference type="Pfam" id="PF01156"/>
    </source>
</evidence>
<dbReference type="PANTHER" id="PTHR12304:SF46">
    <property type="entry name" value="INOSINE-ADENOSINE-GUANOSINE-NUCLEOSIDE HYDROLASE"/>
    <property type="match status" value="1"/>
</dbReference>
<evidence type="ECO:0000256" key="1">
    <source>
        <dbReference type="ARBA" id="ARBA00022801"/>
    </source>
</evidence>
<sequence length="311" mass="34424">MHNKKVIFDHDGGVDDLLALMLVLSMDNVDLVGVTITPADCYLPDATESTLKILSMFGRQDIPVAQGRYYGINAFPADWRAQPKICNALPRMLTTEADSNNLLSCSAPEAINHWLQAHDGVTVLMTGPCSNLVHALQTHPHNCARVNEVVWMGGAVDVAGNVATHNHDTSAEWNAFWDPKATQQLFTLGLKIKLISLDATNSLPVNKQFLVQLAAQQQYPMSDLAGQFWATTINSIPAYEFTYYMWDVLAACYLGLPEDCIPFVSLELDVSTHEPNAGQTFRSPGNGQWVDVAQPVDKQRVLDYVLQLLRR</sequence>
<dbReference type="Proteomes" id="UP001520878">
    <property type="component" value="Unassembled WGS sequence"/>
</dbReference>
<dbReference type="EMBL" id="JAJEWP010000001">
    <property type="protein sequence ID" value="MCC2615847.1"/>
    <property type="molecule type" value="Genomic_DNA"/>
</dbReference>
<keyword evidence="2" id="KW-0326">Glycosidase</keyword>
<proteinExistence type="predicted"/>
<protein>
    <submittedName>
        <fullName evidence="4">Nucleoside hydrolase</fullName>
    </submittedName>
</protein>
<reference evidence="4 5" key="1">
    <citation type="submission" date="2021-10" db="EMBL/GenBank/DDBJ databases">
        <title>Draft genome of Aestuariibacter halophilus JC2043.</title>
        <authorList>
            <person name="Emsley S.A."/>
            <person name="Pfannmuller K.M."/>
            <person name="Ushijima B."/>
            <person name="Saw J.H."/>
            <person name="Videau P."/>
        </authorList>
    </citation>
    <scope>NUCLEOTIDE SEQUENCE [LARGE SCALE GENOMIC DNA]</scope>
    <source>
        <strain evidence="4 5">JC2043</strain>
    </source>
</reference>
<dbReference type="PANTHER" id="PTHR12304">
    <property type="entry name" value="INOSINE-URIDINE PREFERRING NUCLEOSIDE HYDROLASE"/>
    <property type="match status" value="1"/>
</dbReference>
<dbReference type="RefSeq" id="WP_229158157.1">
    <property type="nucleotide sequence ID" value="NZ_JAJEWP010000001.1"/>
</dbReference>
<evidence type="ECO:0000256" key="2">
    <source>
        <dbReference type="ARBA" id="ARBA00023295"/>
    </source>
</evidence>
<dbReference type="Pfam" id="PF01156">
    <property type="entry name" value="IU_nuc_hydro"/>
    <property type="match status" value="1"/>
</dbReference>
<dbReference type="InterPro" id="IPR001910">
    <property type="entry name" value="Inosine/uridine_hydrolase_dom"/>
</dbReference>
<dbReference type="InterPro" id="IPR036452">
    <property type="entry name" value="Ribo_hydro-like"/>
</dbReference>
<feature type="domain" description="Inosine/uridine-preferring nucleoside hydrolase" evidence="3">
    <location>
        <begin position="6"/>
        <end position="302"/>
    </location>
</feature>
<dbReference type="GO" id="GO:0016787">
    <property type="term" value="F:hydrolase activity"/>
    <property type="evidence" value="ECO:0007669"/>
    <property type="project" value="UniProtKB-KW"/>
</dbReference>
<organism evidence="4 5">
    <name type="scientific">Fluctibacter halophilus</name>
    <dbReference type="NCBI Taxonomy" id="226011"/>
    <lineage>
        <taxon>Bacteria</taxon>
        <taxon>Pseudomonadati</taxon>
        <taxon>Pseudomonadota</taxon>
        <taxon>Gammaproteobacteria</taxon>
        <taxon>Alteromonadales</taxon>
        <taxon>Alteromonadaceae</taxon>
        <taxon>Fluctibacter</taxon>
    </lineage>
</organism>
<dbReference type="Gene3D" id="3.90.245.10">
    <property type="entry name" value="Ribonucleoside hydrolase-like"/>
    <property type="match status" value="1"/>
</dbReference>
<dbReference type="InterPro" id="IPR023186">
    <property type="entry name" value="IUNH"/>
</dbReference>
<evidence type="ECO:0000313" key="5">
    <source>
        <dbReference type="Proteomes" id="UP001520878"/>
    </source>
</evidence>
<keyword evidence="5" id="KW-1185">Reference proteome</keyword>
<dbReference type="SUPFAM" id="SSF53590">
    <property type="entry name" value="Nucleoside hydrolase"/>
    <property type="match status" value="1"/>
</dbReference>
<gene>
    <name evidence="4" type="ORF">LJ739_06310</name>
</gene>
<evidence type="ECO:0000313" key="4">
    <source>
        <dbReference type="EMBL" id="MCC2615847.1"/>
    </source>
</evidence>
<accession>A0ABS8G5H6</accession>
<dbReference type="CDD" id="cd02647">
    <property type="entry name" value="nuc_hydro_TvIAG"/>
    <property type="match status" value="1"/>
</dbReference>
<name>A0ABS8G5H6_9ALTE</name>
<keyword evidence="1 4" id="KW-0378">Hydrolase</keyword>